<dbReference type="GO" id="GO:0005737">
    <property type="term" value="C:cytoplasm"/>
    <property type="evidence" value="ECO:0007669"/>
    <property type="project" value="TreeGrafter"/>
</dbReference>
<dbReference type="Pfam" id="PF17900">
    <property type="entry name" value="Peptidase_M1_N"/>
    <property type="match status" value="1"/>
</dbReference>
<dbReference type="GO" id="GO:0070006">
    <property type="term" value="F:metalloaminopeptidase activity"/>
    <property type="evidence" value="ECO:0007669"/>
    <property type="project" value="TreeGrafter"/>
</dbReference>
<dbReference type="InterPro" id="IPR027268">
    <property type="entry name" value="Peptidase_M4/M1_CTD_sf"/>
</dbReference>
<evidence type="ECO:0000313" key="11">
    <source>
        <dbReference type="Proteomes" id="UP000887565"/>
    </source>
</evidence>
<dbReference type="InterPro" id="IPR050344">
    <property type="entry name" value="Peptidase_M1_aminopeptidases"/>
</dbReference>
<reference evidence="12" key="1">
    <citation type="submission" date="2022-11" db="UniProtKB">
        <authorList>
            <consortium name="WormBaseParasite"/>
        </authorList>
    </citation>
    <scope>IDENTIFICATION</scope>
</reference>
<dbReference type="AlphaFoldDB" id="A0A915J1N8"/>
<dbReference type="Gene3D" id="2.60.40.1730">
    <property type="entry name" value="tricorn interacting facor f3 domain"/>
    <property type="match status" value="1"/>
</dbReference>
<evidence type="ECO:0000256" key="4">
    <source>
        <dbReference type="ARBA" id="ARBA00022723"/>
    </source>
</evidence>
<keyword evidence="5" id="KW-0378">Hydrolase</keyword>
<feature type="region of interest" description="Disordered" evidence="8">
    <location>
        <begin position="628"/>
        <end position="647"/>
    </location>
</feature>
<dbReference type="InterPro" id="IPR001930">
    <property type="entry name" value="Peptidase_M1"/>
</dbReference>
<evidence type="ECO:0000313" key="12">
    <source>
        <dbReference type="WBParaSite" id="nRc.2.0.1.t19612-RA"/>
    </source>
</evidence>
<keyword evidence="4" id="KW-0479">Metal-binding</keyword>
<feature type="domain" description="Aminopeptidase N-like N-terminal" evidence="10">
    <location>
        <begin position="104"/>
        <end position="315"/>
    </location>
</feature>
<evidence type="ECO:0000256" key="6">
    <source>
        <dbReference type="ARBA" id="ARBA00022833"/>
    </source>
</evidence>
<accession>A0A915J1N8</accession>
<evidence type="ECO:0000256" key="8">
    <source>
        <dbReference type="SAM" id="MobiDB-lite"/>
    </source>
</evidence>
<dbReference type="GO" id="GO:0006508">
    <property type="term" value="P:proteolysis"/>
    <property type="evidence" value="ECO:0007669"/>
    <property type="project" value="UniProtKB-KW"/>
</dbReference>
<dbReference type="SUPFAM" id="SSF55486">
    <property type="entry name" value="Metalloproteases ('zincins'), catalytic domain"/>
    <property type="match status" value="1"/>
</dbReference>
<proteinExistence type="inferred from homology"/>
<feature type="domain" description="Peptidase M1 membrane alanine aminopeptidase" evidence="9">
    <location>
        <begin position="352"/>
        <end position="528"/>
    </location>
</feature>
<keyword evidence="7" id="KW-0482">Metalloprotease</keyword>
<evidence type="ECO:0000256" key="2">
    <source>
        <dbReference type="ARBA" id="ARBA00010136"/>
    </source>
</evidence>
<dbReference type="GO" id="GO:0008270">
    <property type="term" value="F:zinc ion binding"/>
    <property type="evidence" value="ECO:0007669"/>
    <property type="project" value="InterPro"/>
</dbReference>
<organism evidence="11 12">
    <name type="scientific">Romanomermis culicivorax</name>
    <name type="common">Nematode worm</name>
    <dbReference type="NCBI Taxonomy" id="13658"/>
    <lineage>
        <taxon>Eukaryota</taxon>
        <taxon>Metazoa</taxon>
        <taxon>Ecdysozoa</taxon>
        <taxon>Nematoda</taxon>
        <taxon>Enoplea</taxon>
        <taxon>Dorylaimia</taxon>
        <taxon>Mermithida</taxon>
        <taxon>Mermithoidea</taxon>
        <taxon>Mermithidae</taxon>
        <taxon>Romanomermis</taxon>
    </lineage>
</organism>
<dbReference type="GO" id="GO:0042277">
    <property type="term" value="F:peptide binding"/>
    <property type="evidence" value="ECO:0007669"/>
    <property type="project" value="TreeGrafter"/>
</dbReference>
<evidence type="ECO:0000256" key="1">
    <source>
        <dbReference type="ARBA" id="ARBA00001947"/>
    </source>
</evidence>
<dbReference type="Pfam" id="PF01433">
    <property type="entry name" value="Peptidase_M1"/>
    <property type="match status" value="1"/>
</dbReference>
<keyword evidence="6" id="KW-0862">Zinc</keyword>
<dbReference type="PANTHER" id="PTHR11533">
    <property type="entry name" value="PROTEASE M1 ZINC METALLOPROTEASE"/>
    <property type="match status" value="1"/>
</dbReference>
<name>A0A915J1N8_ROMCU</name>
<evidence type="ECO:0000256" key="5">
    <source>
        <dbReference type="ARBA" id="ARBA00022801"/>
    </source>
</evidence>
<evidence type="ECO:0000256" key="3">
    <source>
        <dbReference type="ARBA" id="ARBA00022670"/>
    </source>
</evidence>
<dbReference type="GO" id="GO:0043171">
    <property type="term" value="P:peptide catabolic process"/>
    <property type="evidence" value="ECO:0007669"/>
    <property type="project" value="TreeGrafter"/>
</dbReference>
<dbReference type="PANTHER" id="PTHR11533:SF299">
    <property type="entry name" value="AMINOPEPTIDASE"/>
    <property type="match status" value="1"/>
</dbReference>
<dbReference type="SUPFAM" id="SSF63737">
    <property type="entry name" value="Leukotriene A4 hydrolase N-terminal domain"/>
    <property type="match status" value="1"/>
</dbReference>
<comment type="cofactor">
    <cofactor evidence="1">
        <name>Zn(2+)</name>
        <dbReference type="ChEBI" id="CHEBI:29105"/>
    </cofactor>
</comment>
<keyword evidence="3" id="KW-0645">Protease</keyword>
<dbReference type="InterPro" id="IPR014782">
    <property type="entry name" value="Peptidase_M1_dom"/>
</dbReference>
<dbReference type="InterPro" id="IPR042097">
    <property type="entry name" value="Aminopeptidase_N-like_N_sf"/>
</dbReference>
<dbReference type="PRINTS" id="PR00756">
    <property type="entry name" value="ALADIPTASE"/>
</dbReference>
<dbReference type="Gene3D" id="1.10.390.10">
    <property type="entry name" value="Neutral Protease Domain 2"/>
    <property type="match status" value="1"/>
</dbReference>
<keyword evidence="11" id="KW-1185">Reference proteome</keyword>
<evidence type="ECO:0000259" key="10">
    <source>
        <dbReference type="Pfam" id="PF17900"/>
    </source>
</evidence>
<dbReference type="GO" id="GO:0005615">
    <property type="term" value="C:extracellular space"/>
    <property type="evidence" value="ECO:0007669"/>
    <property type="project" value="TreeGrafter"/>
</dbReference>
<dbReference type="GO" id="GO:0016020">
    <property type="term" value="C:membrane"/>
    <property type="evidence" value="ECO:0007669"/>
    <property type="project" value="TreeGrafter"/>
</dbReference>
<sequence>MELTRKRLIMIFAALVVGLIFASTCLILLLSHRRSAPFKYLDKSMGESDLLNVDKSTKMDGADSPKPCPAKKIGQIDFLDEKDQFLVQNEGQIASDGHFSGFRPVIYDIQLKLINFDNFRADVVILVKSVKATATVIINFDLQALTVNPKNIRLKMLKSDTNESGLVADLSNIENIEREICLNRTLRSVKKDSLLIMGLPENLPPDRLFLLEIRNYSGRVFDDEDSYQWPVGSEGLRRTFKTLPSSALSTLFQMRLARTVLPCFDHPSLKANFTVCIEHNTSTVALSNMMTSTKKKKNSTVVDCFKVTPRIPTYVFTFSILENFTAMKDFKESTFVEVYFPADEPVSRFMWESDYVGRILTYMRKTFDLTPNINRFAFLNLRPSAFWGIENYGLITVDANELMDNTKELGRSILVHEIVHQWLGNDATISYWDEICLQEGLTTYLEGSISSELNFTGPLKKGVAAKVAQMFSNGRGIVAPIRKFNVTQDIADHCFGYPFAVFYMMRKAFGKDLFISFLKRLLKEHHFDKPLSKPVFATDAVNVLPDQGERLQSAANEPTVNVSVPATDSQSIVQAYRTQRSLSSSGVKSSNPSSPVTVVGIVSPITHNKKVVAQTAPLPKPLVAAFTDANNGHQSDSNSSQTSGTHSDTVSVIYCPTADDFMISADDLRIAPGVDCRRSKSKSPLSLQEDTIQKLREMSISPCRTHSRLETTFDSSEGVVVTQTILSSGDEATQFSSLKRESVSSVEGAVAASTAIKCSQEIVKPLLRAKSPKLYLTKPSDMLYAINMRKPITLKDVEFPFELGFDSPVTNEDYFLYFRGLIVSLLQDEDRLTPSMTPVKTRPLTSDCSASFFACSKATTSTAGVGISGGVNINIKSLAAIAAGYSSDCGNARLPLGVSNEKKNFFPSSGYASEGCGGVAIPRKFPTKIIEEQQTRNVKRKQTISGLVEDK</sequence>
<protein>
    <submittedName>
        <fullName evidence="12">Aminopeptidase</fullName>
    </submittedName>
</protein>
<comment type="similarity">
    <text evidence="2">Belongs to the peptidase M1 family.</text>
</comment>
<dbReference type="WBParaSite" id="nRc.2.0.1.t19612-RA">
    <property type="protein sequence ID" value="nRc.2.0.1.t19612-RA"/>
    <property type="gene ID" value="nRc.2.0.1.g19612"/>
</dbReference>
<evidence type="ECO:0000259" key="9">
    <source>
        <dbReference type="Pfam" id="PF01433"/>
    </source>
</evidence>
<evidence type="ECO:0000256" key="7">
    <source>
        <dbReference type="ARBA" id="ARBA00023049"/>
    </source>
</evidence>
<dbReference type="Proteomes" id="UP000887565">
    <property type="component" value="Unplaced"/>
</dbReference>
<dbReference type="InterPro" id="IPR045357">
    <property type="entry name" value="Aminopeptidase_N-like_N"/>
</dbReference>